<feature type="region of interest" description="Disordered" evidence="1">
    <location>
        <begin position="140"/>
        <end position="180"/>
    </location>
</feature>
<sequence>MLLKLLFLFTVIPLIELALLIPLGQLIGLWPTIGLVVATGLLGAVLGKLEGLRAWHAIQEDLRTGKIPADSLLDGLAVFVAGVFLITPGVLTDVVGLMLLIPPLRAPLKRAIRGRFQHALESGTSSFFISQGSQHFGSSPFANGAGRSPFERGGDVIDVTPNRSPDSTDDASDASVPPKR</sequence>
<keyword evidence="4" id="KW-1185">Reference proteome</keyword>
<evidence type="ECO:0000256" key="1">
    <source>
        <dbReference type="SAM" id="MobiDB-lite"/>
    </source>
</evidence>
<dbReference type="AlphaFoldDB" id="A0A328C8M5"/>
<organism evidence="3 4">
    <name type="scientific">Lujinxingia litoralis</name>
    <dbReference type="NCBI Taxonomy" id="2211119"/>
    <lineage>
        <taxon>Bacteria</taxon>
        <taxon>Deltaproteobacteria</taxon>
        <taxon>Bradymonadales</taxon>
        <taxon>Lujinxingiaceae</taxon>
        <taxon>Lujinxingia</taxon>
    </lineage>
</organism>
<dbReference type="EMBL" id="QHKO01000002">
    <property type="protein sequence ID" value="RAL23512.1"/>
    <property type="molecule type" value="Genomic_DNA"/>
</dbReference>
<evidence type="ECO:0008006" key="5">
    <source>
        <dbReference type="Google" id="ProtNLM"/>
    </source>
</evidence>
<feature type="transmembrane region" description="Helical" evidence="2">
    <location>
        <begin position="72"/>
        <end position="101"/>
    </location>
</feature>
<keyword evidence="2" id="KW-1133">Transmembrane helix</keyword>
<dbReference type="PANTHER" id="PTHR35335">
    <property type="entry name" value="UPF0716 PROTEIN FXSA"/>
    <property type="match status" value="1"/>
</dbReference>
<evidence type="ECO:0000313" key="4">
    <source>
        <dbReference type="Proteomes" id="UP000249169"/>
    </source>
</evidence>
<accession>A0A328C8M5</accession>
<proteinExistence type="predicted"/>
<dbReference type="PANTHER" id="PTHR35335:SF1">
    <property type="entry name" value="UPF0716 PROTEIN FXSA"/>
    <property type="match status" value="1"/>
</dbReference>
<comment type="caution">
    <text evidence="3">The sequence shown here is derived from an EMBL/GenBank/DDBJ whole genome shotgun (WGS) entry which is preliminary data.</text>
</comment>
<keyword evidence="2" id="KW-0812">Transmembrane</keyword>
<evidence type="ECO:0000256" key="2">
    <source>
        <dbReference type="SAM" id="Phobius"/>
    </source>
</evidence>
<name>A0A328C8M5_9DELT</name>
<dbReference type="Pfam" id="PF04186">
    <property type="entry name" value="FxsA"/>
    <property type="match status" value="1"/>
</dbReference>
<reference evidence="3 4" key="1">
    <citation type="submission" date="2018-05" db="EMBL/GenBank/DDBJ databases">
        <title>Lujinxingia marina gen. nov. sp. nov., a new facultative anaerobic member of the class Deltaproteobacteria, and proposal of Lujinxingaceae fam. nov.</title>
        <authorList>
            <person name="Li C.-M."/>
        </authorList>
    </citation>
    <scope>NUCLEOTIDE SEQUENCE [LARGE SCALE GENOMIC DNA]</scope>
    <source>
        <strain evidence="3 4">B210</strain>
    </source>
</reference>
<dbReference type="GO" id="GO:0016020">
    <property type="term" value="C:membrane"/>
    <property type="evidence" value="ECO:0007669"/>
    <property type="project" value="InterPro"/>
</dbReference>
<evidence type="ECO:0000313" key="3">
    <source>
        <dbReference type="EMBL" id="RAL23512.1"/>
    </source>
</evidence>
<dbReference type="InterPro" id="IPR007313">
    <property type="entry name" value="FxsA"/>
</dbReference>
<dbReference type="RefSeq" id="WP_111728770.1">
    <property type="nucleotide sequence ID" value="NZ_QHKO01000002.1"/>
</dbReference>
<keyword evidence="2" id="KW-0472">Membrane</keyword>
<dbReference type="OrthoDB" id="9792788at2"/>
<dbReference type="NCBIfam" id="NF008528">
    <property type="entry name" value="PRK11463.1-2"/>
    <property type="match status" value="1"/>
</dbReference>
<protein>
    <recommendedName>
        <fullName evidence="5">Membrane protein FxsA</fullName>
    </recommendedName>
</protein>
<feature type="transmembrane region" description="Helical" evidence="2">
    <location>
        <begin position="30"/>
        <end position="51"/>
    </location>
</feature>
<dbReference type="Proteomes" id="UP000249169">
    <property type="component" value="Unassembled WGS sequence"/>
</dbReference>
<gene>
    <name evidence="3" type="ORF">DL240_04955</name>
</gene>